<keyword evidence="1" id="KW-0346">Stress response</keyword>
<evidence type="ECO:0000256" key="3">
    <source>
        <dbReference type="ARBA" id="ARBA00038493"/>
    </source>
</evidence>
<dbReference type="Pfam" id="PF01965">
    <property type="entry name" value="DJ-1_PfpI"/>
    <property type="match status" value="1"/>
</dbReference>
<dbReference type="SUPFAM" id="SSF52317">
    <property type="entry name" value="Class I glutamine amidotransferase-like"/>
    <property type="match status" value="1"/>
</dbReference>
<dbReference type="AlphaFoldDB" id="A0A8T0HIA6"/>
<dbReference type="GO" id="GO:0019243">
    <property type="term" value="P:methylglyoxal catabolic process to D-lactate via S-lactoyl-glutathione"/>
    <property type="evidence" value="ECO:0007669"/>
    <property type="project" value="TreeGrafter"/>
</dbReference>
<dbReference type="EMBL" id="CM026427">
    <property type="protein sequence ID" value="KAG0570757.1"/>
    <property type="molecule type" value="Genomic_DNA"/>
</dbReference>
<organism evidence="5 6">
    <name type="scientific">Ceratodon purpureus</name>
    <name type="common">Fire moss</name>
    <name type="synonym">Dicranum purpureum</name>
    <dbReference type="NCBI Taxonomy" id="3225"/>
    <lineage>
        <taxon>Eukaryota</taxon>
        <taxon>Viridiplantae</taxon>
        <taxon>Streptophyta</taxon>
        <taxon>Embryophyta</taxon>
        <taxon>Bryophyta</taxon>
        <taxon>Bryophytina</taxon>
        <taxon>Bryopsida</taxon>
        <taxon>Dicranidae</taxon>
        <taxon>Pseudoditrichales</taxon>
        <taxon>Ditrichaceae</taxon>
        <taxon>Ceratodon</taxon>
    </lineage>
</organism>
<dbReference type="InterPro" id="IPR002818">
    <property type="entry name" value="DJ-1/PfpI"/>
</dbReference>
<keyword evidence="2" id="KW-0456">Lyase</keyword>
<dbReference type="PANTHER" id="PTHR48094:SF11">
    <property type="entry name" value="GLUTATHIONE-INDEPENDENT GLYOXALASE HSP31-RELATED"/>
    <property type="match status" value="1"/>
</dbReference>
<dbReference type="GO" id="GO:0019172">
    <property type="term" value="F:glyoxalase III activity"/>
    <property type="evidence" value="ECO:0007669"/>
    <property type="project" value="TreeGrafter"/>
</dbReference>
<dbReference type="CDD" id="cd03141">
    <property type="entry name" value="GATase1_Hsp31_like"/>
    <property type="match status" value="1"/>
</dbReference>
<dbReference type="Proteomes" id="UP000822688">
    <property type="component" value="Chromosome 6"/>
</dbReference>
<reference evidence="5 6" key="1">
    <citation type="submission" date="2020-06" db="EMBL/GenBank/DDBJ databases">
        <title>WGS assembly of Ceratodon purpureus strain R40.</title>
        <authorList>
            <person name="Carey S.B."/>
            <person name="Jenkins J."/>
            <person name="Shu S."/>
            <person name="Lovell J.T."/>
            <person name="Sreedasyam A."/>
            <person name="Maumus F."/>
            <person name="Tiley G.P."/>
            <person name="Fernandez-Pozo N."/>
            <person name="Barry K."/>
            <person name="Chen C."/>
            <person name="Wang M."/>
            <person name="Lipzen A."/>
            <person name="Daum C."/>
            <person name="Saski C.A."/>
            <person name="Payton A.C."/>
            <person name="Mcbreen J.C."/>
            <person name="Conrad R.E."/>
            <person name="Kollar L.M."/>
            <person name="Olsson S."/>
            <person name="Huttunen S."/>
            <person name="Landis J.B."/>
            <person name="Wickett N.J."/>
            <person name="Johnson M.G."/>
            <person name="Rensing S.A."/>
            <person name="Grimwood J."/>
            <person name="Schmutz J."/>
            <person name="Mcdaniel S.F."/>
        </authorList>
    </citation>
    <scope>NUCLEOTIDE SEQUENCE [LARGE SCALE GENOMIC DNA]</scope>
    <source>
        <strain evidence="5 6">R40</strain>
    </source>
</reference>
<dbReference type="InterPro" id="IPR029062">
    <property type="entry name" value="Class_I_gatase-like"/>
</dbReference>
<gene>
    <name evidence="5" type="ORF">KC19_6G185300</name>
</gene>
<keyword evidence="6" id="KW-1185">Reference proteome</keyword>
<evidence type="ECO:0000256" key="1">
    <source>
        <dbReference type="ARBA" id="ARBA00023016"/>
    </source>
</evidence>
<evidence type="ECO:0000313" key="5">
    <source>
        <dbReference type="EMBL" id="KAG0570757.1"/>
    </source>
</evidence>
<evidence type="ECO:0000313" key="6">
    <source>
        <dbReference type="Proteomes" id="UP000822688"/>
    </source>
</evidence>
<accession>A0A8T0HIA6</accession>
<evidence type="ECO:0000259" key="4">
    <source>
        <dbReference type="Pfam" id="PF01965"/>
    </source>
</evidence>
<sequence>MAGLGEKIKQTVEHGLQKVGGKSASGKRILIVATSHDKLGDTNEATGCWAEELAAPYYIFKDAGAHVDVVSIKGGKIPMDEASFGEGFVTDHVKRYLGDEELKQFVENSLSVKDVPGNYDAIFLPGGHGIVFDGPVDKNSIALVEKFWAEGKIVSSVCHGPAALVSIKAPDGTSIIKGKKVTGFSNAEEAAVGKTDKVPFLLEDRLKELGGLYEAGPDWHPKAVADGQLITGQNPASSAAVAELVLKAL</sequence>
<dbReference type="GO" id="GO:0005737">
    <property type="term" value="C:cytoplasm"/>
    <property type="evidence" value="ECO:0007669"/>
    <property type="project" value="TreeGrafter"/>
</dbReference>
<comment type="similarity">
    <text evidence="3">Belongs to the peptidase C56 family. HSP31-like subfamily.</text>
</comment>
<feature type="domain" description="DJ-1/PfpI" evidence="4">
    <location>
        <begin position="51"/>
        <end position="247"/>
    </location>
</feature>
<dbReference type="Gene3D" id="3.40.50.880">
    <property type="match status" value="1"/>
</dbReference>
<dbReference type="OrthoDB" id="543156at2759"/>
<evidence type="ECO:0000256" key="2">
    <source>
        <dbReference type="ARBA" id="ARBA00023239"/>
    </source>
</evidence>
<dbReference type="InterPro" id="IPR050325">
    <property type="entry name" value="Prot/Nucl_acid_deglycase"/>
</dbReference>
<comment type="caution">
    <text evidence="5">The sequence shown here is derived from an EMBL/GenBank/DDBJ whole genome shotgun (WGS) entry which is preliminary data.</text>
</comment>
<name>A0A8T0HIA6_CERPU</name>
<protein>
    <recommendedName>
        <fullName evidence="4">DJ-1/PfpI domain-containing protein</fullName>
    </recommendedName>
</protein>
<proteinExistence type="inferred from homology"/>
<dbReference type="PANTHER" id="PTHR48094">
    <property type="entry name" value="PROTEIN/NUCLEIC ACID DEGLYCASE DJ-1-RELATED"/>
    <property type="match status" value="1"/>
</dbReference>